<dbReference type="Proteomes" id="UP000198427">
    <property type="component" value="Unassembled WGS sequence"/>
</dbReference>
<evidence type="ECO:0000313" key="2">
    <source>
        <dbReference type="Proteomes" id="UP000198427"/>
    </source>
</evidence>
<reference evidence="1 2" key="1">
    <citation type="submission" date="2017-06" db="EMBL/GenBank/DDBJ databases">
        <authorList>
            <person name="Varghese N."/>
            <person name="Submissions S."/>
        </authorList>
    </citation>
    <scope>NUCLEOTIDE SEQUENCE [LARGE SCALE GENOMIC DNA]</scope>
    <source>
        <strain evidence="1 2">DSM 26989</strain>
    </source>
</reference>
<protein>
    <submittedName>
        <fullName evidence="1">Uncharacterized protein</fullName>
    </submittedName>
</protein>
<name>A0AA94S1B3_9BACT</name>
<organism evidence="1 2">
    <name type="scientific">Prevotella jejuni</name>
    <dbReference type="NCBI Taxonomy" id="1177574"/>
    <lineage>
        <taxon>Bacteria</taxon>
        <taxon>Pseudomonadati</taxon>
        <taxon>Bacteroidota</taxon>
        <taxon>Bacteroidia</taxon>
        <taxon>Bacteroidales</taxon>
        <taxon>Prevotellaceae</taxon>
        <taxon>Prevotella</taxon>
    </lineage>
</organism>
<keyword evidence="2" id="KW-1185">Reference proteome</keyword>
<accession>A0AA94S1B3</accession>
<gene>
    <name evidence="1" type="ORF">SAMN06265364_1682</name>
</gene>
<evidence type="ECO:0000313" key="1">
    <source>
        <dbReference type="EMBL" id="SNS19472.1"/>
    </source>
</evidence>
<dbReference type="EMBL" id="FZNZ01000068">
    <property type="protein sequence ID" value="SNS19472.1"/>
    <property type="molecule type" value="Genomic_DNA"/>
</dbReference>
<sequence length="41" mass="4563">MFYIENGIKGLSKELCLAISSPCVPSYLRENNVQESAKCAR</sequence>
<comment type="caution">
    <text evidence="1">The sequence shown here is derived from an EMBL/GenBank/DDBJ whole genome shotgun (WGS) entry which is preliminary data.</text>
</comment>
<proteinExistence type="predicted"/>
<dbReference type="AlphaFoldDB" id="A0AA94S1B3"/>